<gene>
    <name evidence="1" type="ORF">GCM10009727_31590</name>
</gene>
<comment type="caution">
    <text evidence="1">The sequence shown here is derived from an EMBL/GenBank/DDBJ whole genome shotgun (WGS) entry which is preliminary data.</text>
</comment>
<evidence type="ECO:0000313" key="2">
    <source>
        <dbReference type="Proteomes" id="UP001501020"/>
    </source>
</evidence>
<name>A0ABN2Z4K2_9ACTN</name>
<sequence length="93" mass="10282">MRVVGQRPHPHPRRRWISKKISGASTTPYTVWLPTSSAGPVRGTFSMPWKTGEVYARHGSRARFAARISVADGGVQSRGEGMAPIVWEADRHS</sequence>
<proteinExistence type="predicted"/>
<organism evidence="1 2">
    <name type="scientific">Actinomadura napierensis</name>
    <dbReference type="NCBI Taxonomy" id="267854"/>
    <lineage>
        <taxon>Bacteria</taxon>
        <taxon>Bacillati</taxon>
        <taxon>Actinomycetota</taxon>
        <taxon>Actinomycetes</taxon>
        <taxon>Streptosporangiales</taxon>
        <taxon>Thermomonosporaceae</taxon>
        <taxon>Actinomadura</taxon>
    </lineage>
</organism>
<dbReference type="EMBL" id="BAAAMR010000024">
    <property type="protein sequence ID" value="GAA2136685.1"/>
    <property type="molecule type" value="Genomic_DNA"/>
</dbReference>
<protein>
    <submittedName>
        <fullName evidence="1">Uncharacterized protein</fullName>
    </submittedName>
</protein>
<keyword evidence="2" id="KW-1185">Reference proteome</keyword>
<reference evidence="1 2" key="1">
    <citation type="journal article" date="2019" name="Int. J. Syst. Evol. Microbiol.">
        <title>The Global Catalogue of Microorganisms (GCM) 10K type strain sequencing project: providing services to taxonomists for standard genome sequencing and annotation.</title>
        <authorList>
            <consortium name="The Broad Institute Genomics Platform"/>
            <consortium name="The Broad Institute Genome Sequencing Center for Infectious Disease"/>
            <person name="Wu L."/>
            <person name="Ma J."/>
        </authorList>
    </citation>
    <scope>NUCLEOTIDE SEQUENCE [LARGE SCALE GENOMIC DNA]</scope>
    <source>
        <strain evidence="1 2">JCM 13850</strain>
    </source>
</reference>
<dbReference type="Proteomes" id="UP001501020">
    <property type="component" value="Unassembled WGS sequence"/>
</dbReference>
<accession>A0ABN2Z4K2</accession>
<evidence type="ECO:0000313" key="1">
    <source>
        <dbReference type="EMBL" id="GAA2136685.1"/>
    </source>
</evidence>